<proteinExistence type="predicted"/>
<dbReference type="Proteomes" id="UP001162972">
    <property type="component" value="Chromosome 17"/>
</dbReference>
<protein>
    <submittedName>
        <fullName evidence="2">Uncharacterized protein</fullName>
    </submittedName>
</protein>
<evidence type="ECO:0000256" key="1">
    <source>
        <dbReference type="SAM" id="MobiDB-lite"/>
    </source>
</evidence>
<comment type="caution">
    <text evidence="2">The sequence shown here is derived from an EMBL/GenBank/DDBJ whole genome shotgun (WGS) entry which is preliminary data.</text>
</comment>
<accession>A0AAD6KD36</accession>
<dbReference type="EMBL" id="JAPFFJ010000008">
    <property type="protein sequence ID" value="KAJ6421329.1"/>
    <property type="molecule type" value="Genomic_DNA"/>
</dbReference>
<dbReference type="AlphaFoldDB" id="A0AAD6KD36"/>
<evidence type="ECO:0000313" key="3">
    <source>
        <dbReference type="Proteomes" id="UP001162972"/>
    </source>
</evidence>
<gene>
    <name evidence="2" type="ORF">OIU84_028661</name>
</gene>
<feature type="region of interest" description="Disordered" evidence="1">
    <location>
        <begin position="1"/>
        <end position="26"/>
    </location>
</feature>
<reference evidence="2 3" key="1">
    <citation type="journal article" date="2023" name="Int. J. Mol. Sci.">
        <title>De Novo Assembly and Annotation of 11 Diverse Shrub Willow (Salix) Genomes Reveals Novel Gene Organization in Sex-Linked Regions.</title>
        <authorList>
            <person name="Hyden B."/>
            <person name="Feng K."/>
            <person name="Yates T.B."/>
            <person name="Jawdy S."/>
            <person name="Cereghino C."/>
            <person name="Smart L.B."/>
            <person name="Muchero W."/>
        </authorList>
    </citation>
    <scope>NUCLEOTIDE SEQUENCE [LARGE SCALE GENOMIC DNA]</scope>
    <source>
        <tissue evidence="2">Shoot tip</tissue>
    </source>
</reference>
<evidence type="ECO:0000313" key="2">
    <source>
        <dbReference type="EMBL" id="KAJ6421329.1"/>
    </source>
</evidence>
<organism evidence="2 3">
    <name type="scientific">Salix udensis</name>
    <dbReference type="NCBI Taxonomy" id="889485"/>
    <lineage>
        <taxon>Eukaryota</taxon>
        <taxon>Viridiplantae</taxon>
        <taxon>Streptophyta</taxon>
        <taxon>Embryophyta</taxon>
        <taxon>Tracheophyta</taxon>
        <taxon>Spermatophyta</taxon>
        <taxon>Magnoliopsida</taxon>
        <taxon>eudicotyledons</taxon>
        <taxon>Gunneridae</taxon>
        <taxon>Pentapetalae</taxon>
        <taxon>rosids</taxon>
        <taxon>fabids</taxon>
        <taxon>Malpighiales</taxon>
        <taxon>Salicaceae</taxon>
        <taxon>Saliceae</taxon>
        <taxon>Salix</taxon>
    </lineage>
</organism>
<sequence length="73" mass="8184">MIGRSSGILSPIGNKQTLLERERSKDGTLRKRRQLRNLNFRIFEKWTPQEEEQGRGLGGGVVVCGGPKFDADV</sequence>
<name>A0AAD6KD36_9ROSI</name>
<keyword evidence="3" id="KW-1185">Reference proteome</keyword>